<feature type="transmembrane region" description="Helical" evidence="3">
    <location>
        <begin position="290"/>
        <end position="310"/>
    </location>
</feature>
<name>A0A382ACL5_9ZZZZ</name>
<dbReference type="InterPro" id="IPR011701">
    <property type="entry name" value="MFS"/>
</dbReference>
<sequence>MNKPSAKSRGVITKPFLMPFILVGLLFPLWGFANDITNPMVAAFKNILLISNFESALVQFAFYGGYCLMAIPAAIFIRKYNYKKSILMGLALYATGCLLFIPSGKMMVFEAFLFSYFVMTCGLSFLETSANPYILSMGDETTATQRLNLAQAFNPLGSLMGMFVAKEYILAHLNSTSESGRRELARNDPSLFTQIQQDDLNVIIGPYLILGIIVAMVFFIFAMAKMPNSKNEDENKLDLRITLNRLFSNKRYLKGVFAQAFYVGAQIMCWTFIIQYGTNELGISKEDAQSYNIIAMVIFVSSRFICTYLLKYINPGALLMILAIGGSMFILCTIFISGMMGLYSLIAVSACMSLMFPTIYGIALIGLGNDAKIGSAGLILAIGGGSLMPPLQGAIIDMPSFTIGDFMLSSTRASFCLPFICFLVIGFYGWNMIKENTYPNKEIKC</sequence>
<gene>
    <name evidence="4" type="ORF">METZ01_LOCUS151865</name>
</gene>
<feature type="transmembrane region" description="Helical" evidence="3">
    <location>
        <begin position="373"/>
        <end position="391"/>
    </location>
</feature>
<dbReference type="PANTHER" id="PTHR43702">
    <property type="entry name" value="L-FUCOSE-PROTON SYMPORTER"/>
    <property type="match status" value="1"/>
</dbReference>
<dbReference type="SUPFAM" id="SSF103473">
    <property type="entry name" value="MFS general substrate transporter"/>
    <property type="match status" value="1"/>
</dbReference>
<feature type="transmembrane region" description="Helical" evidence="3">
    <location>
        <begin position="84"/>
        <end position="101"/>
    </location>
</feature>
<feature type="transmembrane region" description="Helical" evidence="3">
    <location>
        <begin position="107"/>
        <end position="126"/>
    </location>
</feature>
<evidence type="ECO:0008006" key="5">
    <source>
        <dbReference type="Google" id="ProtNLM"/>
    </source>
</evidence>
<dbReference type="CDD" id="cd17394">
    <property type="entry name" value="MFS_FucP_like"/>
    <property type="match status" value="1"/>
</dbReference>
<dbReference type="GO" id="GO:0005886">
    <property type="term" value="C:plasma membrane"/>
    <property type="evidence" value="ECO:0007669"/>
    <property type="project" value="UniProtKB-SubCell"/>
</dbReference>
<accession>A0A382ACL5</accession>
<feature type="transmembrane region" description="Helical" evidence="3">
    <location>
        <begin position="204"/>
        <end position="224"/>
    </location>
</feature>
<keyword evidence="2" id="KW-1003">Cell membrane</keyword>
<dbReference type="NCBIfam" id="TIGR00885">
    <property type="entry name" value="fucP"/>
    <property type="match status" value="1"/>
</dbReference>
<evidence type="ECO:0000256" key="3">
    <source>
        <dbReference type="SAM" id="Phobius"/>
    </source>
</evidence>
<dbReference type="Pfam" id="PF07690">
    <property type="entry name" value="MFS_1"/>
    <property type="match status" value="1"/>
</dbReference>
<feature type="transmembrane region" description="Helical" evidence="3">
    <location>
        <begin position="317"/>
        <end position="336"/>
    </location>
</feature>
<keyword evidence="3" id="KW-0812">Transmembrane</keyword>
<reference evidence="4" key="1">
    <citation type="submission" date="2018-05" db="EMBL/GenBank/DDBJ databases">
        <authorList>
            <person name="Lanie J.A."/>
            <person name="Ng W.-L."/>
            <person name="Kazmierczak K.M."/>
            <person name="Andrzejewski T.M."/>
            <person name="Davidsen T.M."/>
            <person name="Wayne K.J."/>
            <person name="Tettelin H."/>
            <person name="Glass J.I."/>
            <person name="Rusch D."/>
            <person name="Podicherti R."/>
            <person name="Tsui H.-C.T."/>
            <person name="Winkler M.E."/>
        </authorList>
    </citation>
    <scope>NUCLEOTIDE SEQUENCE</scope>
</reference>
<comment type="subcellular location">
    <subcellularLocation>
        <location evidence="1">Cell inner membrane</location>
        <topology evidence="1">Multi-pass membrane protein</topology>
    </subcellularLocation>
</comment>
<keyword evidence="3" id="KW-1133">Transmembrane helix</keyword>
<feature type="transmembrane region" description="Helical" evidence="3">
    <location>
        <begin position="57"/>
        <end position="77"/>
    </location>
</feature>
<dbReference type="InterPro" id="IPR005275">
    <property type="entry name" value="Lfuc_symporter_FucP"/>
</dbReference>
<evidence type="ECO:0000313" key="4">
    <source>
        <dbReference type="EMBL" id="SVA99011.1"/>
    </source>
</evidence>
<dbReference type="InterPro" id="IPR050375">
    <property type="entry name" value="MFS_TsgA-like"/>
</dbReference>
<feature type="transmembrane region" description="Helical" evidence="3">
    <location>
        <begin position="255"/>
        <end position="278"/>
    </location>
</feature>
<evidence type="ECO:0000256" key="2">
    <source>
        <dbReference type="ARBA" id="ARBA00022475"/>
    </source>
</evidence>
<feature type="transmembrane region" description="Helical" evidence="3">
    <location>
        <begin position="147"/>
        <end position="165"/>
    </location>
</feature>
<dbReference type="InterPro" id="IPR036259">
    <property type="entry name" value="MFS_trans_sf"/>
</dbReference>
<dbReference type="PANTHER" id="PTHR43702:SF11">
    <property type="entry name" value="L-FUCOSE-PROTON SYMPORTER"/>
    <property type="match status" value="1"/>
</dbReference>
<dbReference type="GO" id="GO:0015535">
    <property type="term" value="F:fucose:proton symporter activity"/>
    <property type="evidence" value="ECO:0007669"/>
    <property type="project" value="InterPro"/>
</dbReference>
<protein>
    <recommendedName>
        <fullName evidence="5">Major facilitator superfamily (MFS) profile domain-containing protein</fullName>
    </recommendedName>
</protein>
<dbReference type="Gene3D" id="1.20.1250.20">
    <property type="entry name" value="MFS general substrate transporter like domains"/>
    <property type="match status" value="2"/>
</dbReference>
<feature type="transmembrane region" description="Helical" evidence="3">
    <location>
        <begin position="411"/>
        <end position="430"/>
    </location>
</feature>
<dbReference type="EMBL" id="UINC01024748">
    <property type="protein sequence ID" value="SVA99011.1"/>
    <property type="molecule type" value="Genomic_DNA"/>
</dbReference>
<organism evidence="4">
    <name type="scientific">marine metagenome</name>
    <dbReference type="NCBI Taxonomy" id="408172"/>
    <lineage>
        <taxon>unclassified sequences</taxon>
        <taxon>metagenomes</taxon>
        <taxon>ecological metagenomes</taxon>
    </lineage>
</organism>
<evidence type="ECO:0000256" key="1">
    <source>
        <dbReference type="ARBA" id="ARBA00004429"/>
    </source>
</evidence>
<proteinExistence type="predicted"/>
<dbReference type="AlphaFoldDB" id="A0A382ACL5"/>
<keyword evidence="3" id="KW-0472">Membrane</keyword>
<feature type="transmembrane region" description="Helical" evidence="3">
    <location>
        <begin position="342"/>
        <end position="366"/>
    </location>
</feature>